<keyword evidence="1" id="KW-1133">Transmembrane helix</keyword>
<proteinExistence type="predicted"/>
<dbReference type="OrthoDB" id="6695934at2"/>
<dbReference type="RefSeq" id="WP_087621962.1">
    <property type="nucleotide sequence ID" value="NZ_NEXX01000010.1"/>
</dbReference>
<dbReference type="EMBL" id="NEXX01000010">
    <property type="protein sequence ID" value="OUY05512.1"/>
    <property type="molecule type" value="Genomic_DNA"/>
</dbReference>
<keyword evidence="1" id="KW-0472">Membrane</keyword>
<reference evidence="2 3" key="1">
    <citation type="submission" date="2017-05" db="EMBL/GenBank/DDBJ databases">
        <title>Acinetobacter populi ANC 5415 (= PBJ7), whole genome shotgun sequencing project.</title>
        <authorList>
            <person name="Nemec A."/>
            <person name="Radolfova-Krizova L."/>
        </authorList>
    </citation>
    <scope>NUCLEOTIDE SEQUENCE [LARGE SCALE GENOMIC DNA]</scope>
    <source>
        <strain evidence="2 3">PBJ7</strain>
    </source>
</reference>
<evidence type="ECO:0000256" key="1">
    <source>
        <dbReference type="SAM" id="Phobius"/>
    </source>
</evidence>
<feature type="transmembrane region" description="Helical" evidence="1">
    <location>
        <begin position="39"/>
        <end position="60"/>
    </location>
</feature>
<dbReference type="AlphaFoldDB" id="A0A1Z9YTF9"/>
<keyword evidence="3" id="KW-1185">Reference proteome</keyword>
<accession>A0A1Z9YTF9</accession>
<dbReference type="Proteomes" id="UP000196536">
    <property type="component" value="Unassembled WGS sequence"/>
</dbReference>
<sequence length="61" mass="6835">MHVCKTLSQPNESGLQTCLEWQEQTSFLPNLTVQQADQMLIAIVGCFAIVFIVKQVLSLLK</sequence>
<gene>
    <name evidence="2" type="ORF">CAP51_17020</name>
</gene>
<protein>
    <submittedName>
        <fullName evidence="2">Uncharacterized protein</fullName>
    </submittedName>
</protein>
<keyword evidence="1" id="KW-0812">Transmembrane</keyword>
<organism evidence="2 3">
    <name type="scientific">Acinetobacter populi</name>
    <dbReference type="NCBI Taxonomy" id="1582270"/>
    <lineage>
        <taxon>Bacteria</taxon>
        <taxon>Pseudomonadati</taxon>
        <taxon>Pseudomonadota</taxon>
        <taxon>Gammaproteobacteria</taxon>
        <taxon>Moraxellales</taxon>
        <taxon>Moraxellaceae</taxon>
        <taxon>Acinetobacter</taxon>
    </lineage>
</organism>
<comment type="caution">
    <text evidence="2">The sequence shown here is derived from an EMBL/GenBank/DDBJ whole genome shotgun (WGS) entry which is preliminary data.</text>
</comment>
<evidence type="ECO:0000313" key="3">
    <source>
        <dbReference type="Proteomes" id="UP000196536"/>
    </source>
</evidence>
<evidence type="ECO:0000313" key="2">
    <source>
        <dbReference type="EMBL" id="OUY05512.1"/>
    </source>
</evidence>
<name>A0A1Z9YTF9_9GAMM</name>